<name>A0A1X2GHG5_9FUNG</name>
<dbReference type="Pfam" id="PF26251">
    <property type="entry name" value="TPR_TRAPPC9-Trs120"/>
    <property type="match status" value="1"/>
</dbReference>
<feature type="domain" description="Trs120/TRAPPC9 TPR region" evidence="5">
    <location>
        <begin position="423"/>
        <end position="696"/>
    </location>
</feature>
<dbReference type="OrthoDB" id="27962at2759"/>
<feature type="compositionally biased region" description="Polar residues" evidence="3">
    <location>
        <begin position="274"/>
        <end position="283"/>
    </location>
</feature>
<evidence type="ECO:0000259" key="5">
    <source>
        <dbReference type="Pfam" id="PF26251"/>
    </source>
</evidence>
<feature type="domain" description="Trs120/TRAPPC9 third Ig-like" evidence="7">
    <location>
        <begin position="1071"/>
        <end position="1243"/>
    </location>
</feature>
<proteinExistence type="predicted"/>
<feature type="compositionally biased region" description="Polar residues" evidence="3">
    <location>
        <begin position="300"/>
        <end position="312"/>
    </location>
</feature>
<dbReference type="Pfam" id="PF26282">
    <property type="entry name" value="Ig_TRAPPC9-Trs120_3rd"/>
    <property type="match status" value="1"/>
</dbReference>
<gene>
    <name evidence="9" type="ORF">DM01DRAFT_1305443</name>
</gene>
<accession>A0A1X2GHG5</accession>
<dbReference type="InterPro" id="IPR058568">
    <property type="entry name" value="Ig_TRAPPC9_Trs120_4th"/>
</dbReference>
<dbReference type="Pfam" id="PF26254">
    <property type="entry name" value="Ig_TRAPPC9-Trs120_1st"/>
    <property type="match status" value="1"/>
</dbReference>
<feature type="compositionally biased region" description="Pro residues" evidence="3">
    <location>
        <begin position="284"/>
        <end position="299"/>
    </location>
</feature>
<dbReference type="InterPro" id="IPR058567">
    <property type="entry name" value="Ig_TRAPPC9_Trs120_3rd"/>
</dbReference>
<feature type="domain" description="Trs120/TRAPPC9 fourth Ig-like" evidence="8">
    <location>
        <begin position="1251"/>
        <end position="1369"/>
    </location>
</feature>
<dbReference type="InterPro" id="IPR058564">
    <property type="entry name" value="TPR_TRAPPC9_Trs120"/>
</dbReference>
<keyword evidence="2" id="KW-0333">Golgi apparatus</keyword>
<dbReference type="GO" id="GO:0005802">
    <property type="term" value="C:trans-Golgi network"/>
    <property type="evidence" value="ECO:0007669"/>
    <property type="project" value="TreeGrafter"/>
</dbReference>
<dbReference type="Pfam" id="PF26283">
    <property type="entry name" value="Ig_TRAPPC9-Trs120_4th"/>
    <property type="match status" value="1"/>
</dbReference>
<dbReference type="PANTHER" id="PTHR21512:SF5">
    <property type="entry name" value="TRAFFICKING PROTEIN PARTICLE COMPLEX SUBUNIT 9"/>
    <property type="match status" value="1"/>
</dbReference>
<dbReference type="PANTHER" id="PTHR21512">
    <property type="entry name" value="TRAFFICKING PROTEIN PARTICLE COMPLEX SUBUNIT 9"/>
    <property type="match status" value="1"/>
</dbReference>
<comment type="caution">
    <text evidence="9">The sequence shown here is derived from an EMBL/GenBank/DDBJ whole genome shotgun (WGS) entry which is preliminary data.</text>
</comment>
<evidence type="ECO:0000259" key="6">
    <source>
        <dbReference type="Pfam" id="PF26254"/>
    </source>
</evidence>
<comment type="subcellular location">
    <subcellularLocation>
        <location evidence="1">Golgi apparatus</location>
    </subcellularLocation>
</comment>
<evidence type="ECO:0000256" key="1">
    <source>
        <dbReference type="ARBA" id="ARBA00004555"/>
    </source>
</evidence>
<dbReference type="Pfam" id="PF26280">
    <property type="entry name" value="Ig_TRAPPC9-Trs120_2nd"/>
    <property type="match status" value="1"/>
</dbReference>
<keyword evidence="10" id="KW-1185">Reference proteome</keyword>
<evidence type="ECO:0000256" key="3">
    <source>
        <dbReference type="SAM" id="MobiDB-lite"/>
    </source>
</evidence>
<feature type="domain" description="Trs120/TRAPPC9 N-terminal" evidence="4">
    <location>
        <begin position="5"/>
        <end position="383"/>
    </location>
</feature>
<evidence type="ECO:0000313" key="10">
    <source>
        <dbReference type="Proteomes" id="UP000242146"/>
    </source>
</evidence>
<dbReference type="Pfam" id="PF08626">
    <property type="entry name" value="TRAPPC9-Trs120"/>
    <property type="match status" value="1"/>
</dbReference>
<dbReference type="InterPro" id="IPR013935">
    <property type="entry name" value="Trs120_TRAPPC9"/>
</dbReference>
<evidence type="ECO:0000259" key="7">
    <source>
        <dbReference type="Pfam" id="PF26282"/>
    </source>
</evidence>
<evidence type="ECO:0000259" key="4">
    <source>
        <dbReference type="Pfam" id="PF08626"/>
    </source>
</evidence>
<reference evidence="9 10" key="1">
    <citation type="submission" date="2016-07" db="EMBL/GenBank/DDBJ databases">
        <title>Pervasive Adenine N6-methylation of Active Genes in Fungi.</title>
        <authorList>
            <consortium name="DOE Joint Genome Institute"/>
            <person name="Mondo S.J."/>
            <person name="Dannebaum R.O."/>
            <person name="Kuo R.C."/>
            <person name="Labutti K."/>
            <person name="Haridas S."/>
            <person name="Kuo A."/>
            <person name="Salamov A."/>
            <person name="Ahrendt S.R."/>
            <person name="Lipzen A."/>
            <person name="Sullivan W."/>
            <person name="Andreopoulos W.B."/>
            <person name="Clum A."/>
            <person name="Lindquist E."/>
            <person name="Daum C."/>
            <person name="Ramamoorthy G.K."/>
            <person name="Gryganskyi A."/>
            <person name="Culley D."/>
            <person name="Magnuson J.K."/>
            <person name="James T.Y."/>
            <person name="O'Malley M.A."/>
            <person name="Stajich J.E."/>
            <person name="Spatafora J.W."/>
            <person name="Visel A."/>
            <person name="Grigoriev I.V."/>
        </authorList>
    </citation>
    <scope>NUCLEOTIDE SEQUENCE [LARGE SCALE GENOMIC DNA]</scope>
    <source>
        <strain evidence="9 10">NRRL 3301</strain>
    </source>
</reference>
<organism evidence="9 10">
    <name type="scientific">Hesseltinella vesiculosa</name>
    <dbReference type="NCBI Taxonomy" id="101127"/>
    <lineage>
        <taxon>Eukaryota</taxon>
        <taxon>Fungi</taxon>
        <taxon>Fungi incertae sedis</taxon>
        <taxon>Mucoromycota</taxon>
        <taxon>Mucoromycotina</taxon>
        <taxon>Mucoromycetes</taxon>
        <taxon>Mucorales</taxon>
        <taxon>Cunninghamellaceae</taxon>
        <taxon>Hesseltinella</taxon>
    </lineage>
</organism>
<dbReference type="Proteomes" id="UP000242146">
    <property type="component" value="Unassembled WGS sequence"/>
</dbReference>
<dbReference type="InterPro" id="IPR058565">
    <property type="entry name" value="Ig_TRAPPC9_Trs120_1st"/>
</dbReference>
<feature type="compositionally biased region" description="Polar residues" evidence="3">
    <location>
        <begin position="213"/>
        <end position="223"/>
    </location>
</feature>
<dbReference type="InterPro" id="IPR058563">
    <property type="entry name" value="Trs120_TRAPPC9_N"/>
</dbReference>
<feature type="compositionally biased region" description="Low complexity" evidence="3">
    <location>
        <begin position="234"/>
        <end position="268"/>
    </location>
</feature>
<evidence type="ECO:0000313" key="9">
    <source>
        <dbReference type="EMBL" id="ORX53995.1"/>
    </source>
</evidence>
<evidence type="ECO:0000259" key="8">
    <source>
        <dbReference type="Pfam" id="PF26283"/>
    </source>
</evidence>
<protein>
    <submittedName>
        <fullName evidence="9">Trs120-domain-containing protein</fullName>
    </submittedName>
</protein>
<feature type="domain" description="Trs120/TRAPPC9 first Ig-like" evidence="6">
    <location>
        <begin position="709"/>
        <end position="889"/>
    </location>
</feature>
<evidence type="ECO:0000256" key="2">
    <source>
        <dbReference type="ARBA" id="ARBA00023034"/>
    </source>
</evidence>
<dbReference type="STRING" id="101127.A0A1X2GHG5"/>
<feature type="region of interest" description="Disordered" evidence="3">
    <location>
        <begin position="204"/>
        <end position="317"/>
    </location>
</feature>
<sequence length="1372" mass="153801">MDLALNLTSSCRVRVLLVPVTPIKKSTFLRHVELVKQFSVVRLGDVTPDLQKGANAKFSSQVFQEGQMHFQFLTSYRRDHAHLEDFQPHRRIFGVIGIMDCQEWKDKNLSEGYHHFVNTLSNYPTAVATRCFAFDPTENQPDDTKGLIMIPNVGNLSFYMSTMICDFASEILSQFDNIASRIENLPMLESPLPRAHANAGYFDQAHTAPNPMLSPQPSASTPTGFKRQAPAPSPSSIKSPLQSPMAQQQPPSRMSQPPTPMPTQSTSSFLRRASTMTANSLSTSPPPMSKNGPLPPIPTPSLSRTNSMPLDTSKTKRRTPGRIKKLFADFYLLAGRLPDAVSYYQMAIEMTKSTSDFLWLASAMEGLACANLLLEYLQGDVGHIVSRKMEANANSADVPLSPTQSMEDISLKPAPSTFTDLLDQYTALIQYYGKVHTSATVPIPSLVYAEACIKVARLLLATWIHGGWTDQVLNLVVQGKLKNEKAPPPKPVNYPMPRFEIAEWVMRVWSVSLDPLPLLDQINVMTQMSTVLSTIGYQRKAAWCMHESIHSILPLLIQSRANVSNAKDLAAGLDQNGHGILQVLKHICDAYGIGEQHVQDGGALDAIDTPARDRDSSPNQTQTHHQATEQRRMGWALLQIDVLRQCIAISEALPDYGSMLYYTTVLLKNLYEYIPKDEQIRLASSIQRIVAMGKRSGRVESNVNYWGVNIVSHIEASQAIPRKAVYELPMLDPASVSARANGDPFIYNPFAQKKNDKDRVLLVKSELCDFKVTLTNPFGFDLELQHVILSTTGVSFTPVATSATIPAHGTVSLRLTGTPQESGQLTVRGCIIRIVGFAEQEFLYDEGQKKQQDQPSISSRHRDVVKYKYSGLQAIEHASKKQVSDDAQTDPVAFYNVQVIDDQPLLKMTTTSLLHGAVMLYEGEMTQIKMVVENIGHILVDFVTLSFTDSTCNEPINPELPMEQQYEMELFRQGMPVFSWEGTDQVGTASVGKKVQLAPGAKMDIIVKVYGKRGCSGGTIQIDYGYLDRQSTAQSLYTRQLYLPVLVSVYQNLEPLNWDVLYLRPHCQSSTAAVEERTNNDATLMASTEPQEDKDLVQLTQSLLDLGVDKQDYCLVTMDIRNTWTLPFDVTFKVNDQDSDDHLSLSIQPGWTKRVVLPVKRMFLSEQECQEPIPSLQPNKQYVVSQSLGHPEQERSRLQMFWYREKILEKLQAHWSCPSTKRHGLLHLRPSLRLSSSQLSILKKQDIAIIVNLQGPSVKSLTHRHFQCPSETFVSMQVTIHNRQPRPVKLILRVQPVQSYNNGAKEYDLSSKLLMQGLHQITMPEATADGKVTHVLPLCFLSRGRYEFLYHVEDVHTRLICYDHDWAIVDCQ</sequence>
<feature type="region of interest" description="Disordered" evidence="3">
    <location>
        <begin position="605"/>
        <end position="628"/>
    </location>
</feature>
<dbReference type="EMBL" id="MCGT01000014">
    <property type="protein sequence ID" value="ORX53995.1"/>
    <property type="molecule type" value="Genomic_DNA"/>
</dbReference>